<comment type="caution">
    <text evidence="1">The sequence shown here is derived from an EMBL/GenBank/DDBJ whole genome shotgun (WGS) entry which is preliminary data.</text>
</comment>
<proteinExistence type="predicted"/>
<name>A0A645FLJ1_9ZZZZ</name>
<gene>
    <name evidence="1" type="ORF">SDC9_162601</name>
</gene>
<evidence type="ECO:0000313" key="1">
    <source>
        <dbReference type="EMBL" id="MPN15271.1"/>
    </source>
</evidence>
<accession>A0A645FLJ1</accession>
<protein>
    <submittedName>
        <fullName evidence="1">Uncharacterized protein</fullName>
    </submittedName>
</protein>
<reference evidence="1" key="1">
    <citation type="submission" date="2019-08" db="EMBL/GenBank/DDBJ databases">
        <authorList>
            <person name="Kucharzyk K."/>
            <person name="Murdoch R.W."/>
            <person name="Higgins S."/>
            <person name="Loffler F."/>
        </authorList>
    </citation>
    <scope>NUCLEOTIDE SEQUENCE</scope>
</reference>
<organism evidence="1">
    <name type="scientific">bioreactor metagenome</name>
    <dbReference type="NCBI Taxonomy" id="1076179"/>
    <lineage>
        <taxon>unclassified sequences</taxon>
        <taxon>metagenomes</taxon>
        <taxon>ecological metagenomes</taxon>
    </lineage>
</organism>
<dbReference type="EMBL" id="VSSQ01061995">
    <property type="protein sequence ID" value="MPN15271.1"/>
    <property type="molecule type" value="Genomic_DNA"/>
</dbReference>
<sequence length="42" mass="4741">MYGDTGVGVYYIYINDPLPVGSGHKTVEVNGARERKRIYVRP</sequence>
<dbReference type="AlphaFoldDB" id="A0A645FLJ1"/>